<evidence type="ECO:0000313" key="3">
    <source>
        <dbReference type="Proteomes" id="UP001144352"/>
    </source>
</evidence>
<gene>
    <name evidence="2" type="ORF">GHYDROH2_20100</name>
</gene>
<evidence type="ECO:0000313" key="2">
    <source>
        <dbReference type="EMBL" id="GLI38509.1"/>
    </source>
</evidence>
<reference evidence="2" key="1">
    <citation type="submission" date="2022-12" db="EMBL/GenBank/DDBJ databases">
        <title>Reference genome sequencing for broad-spectrum identification of bacterial and archaeal isolates by mass spectrometry.</title>
        <authorList>
            <person name="Sekiguchi Y."/>
            <person name="Tourlousse D.M."/>
        </authorList>
    </citation>
    <scope>NUCLEOTIDE SEQUENCE</scope>
    <source>
        <strain evidence="2">H2</strain>
    </source>
</reference>
<dbReference type="EMBL" id="BSDS01000001">
    <property type="protein sequence ID" value="GLI38509.1"/>
    <property type="molecule type" value="Genomic_DNA"/>
</dbReference>
<name>A0A9W6G0E6_9BACT</name>
<keyword evidence="3" id="KW-1185">Reference proteome</keyword>
<comment type="caution">
    <text evidence="2">The sequence shown here is derived from an EMBL/GenBank/DDBJ whole genome shotgun (WGS) entry which is preliminary data.</text>
</comment>
<sequence>MRSATAAMTTETHGPTRMAEMPVPQGWEQVPALGTGIGMQEMMKTTAAMSPTSGFVERSSRDISFRRRSPTARNGAATANQRSAQPKGRIPSEMCMAWAGEALKSSNPTQRHRDTEKIP</sequence>
<organism evidence="2 3">
    <name type="scientific">Geobacter hydrogenophilus</name>
    <dbReference type="NCBI Taxonomy" id="40983"/>
    <lineage>
        <taxon>Bacteria</taxon>
        <taxon>Pseudomonadati</taxon>
        <taxon>Thermodesulfobacteriota</taxon>
        <taxon>Desulfuromonadia</taxon>
        <taxon>Geobacterales</taxon>
        <taxon>Geobacteraceae</taxon>
        <taxon>Geobacter</taxon>
    </lineage>
</organism>
<evidence type="ECO:0000256" key="1">
    <source>
        <dbReference type="SAM" id="MobiDB-lite"/>
    </source>
</evidence>
<feature type="region of interest" description="Disordered" evidence="1">
    <location>
        <begin position="1"/>
        <end position="25"/>
    </location>
</feature>
<protein>
    <submittedName>
        <fullName evidence="2">Uncharacterized protein</fullName>
    </submittedName>
</protein>
<proteinExistence type="predicted"/>
<accession>A0A9W6G0E6</accession>
<feature type="compositionally biased region" description="Polar residues" evidence="1">
    <location>
        <begin position="1"/>
        <end position="13"/>
    </location>
</feature>
<dbReference type="AlphaFoldDB" id="A0A9W6G0E6"/>
<feature type="region of interest" description="Disordered" evidence="1">
    <location>
        <begin position="47"/>
        <end position="119"/>
    </location>
</feature>
<dbReference type="Proteomes" id="UP001144352">
    <property type="component" value="Unassembled WGS sequence"/>
</dbReference>